<organism evidence="1 2">
    <name type="scientific">Teladorsagia circumcincta</name>
    <name type="common">Brown stomach worm</name>
    <name type="synonym">Ostertagia circumcincta</name>
    <dbReference type="NCBI Taxonomy" id="45464"/>
    <lineage>
        <taxon>Eukaryota</taxon>
        <taxon>Metazoa</taxon>
        <taxon>Ecdysozoa</taxon>
        <taxon>Nematoda</taxon>
        <taxon>Chromadorea</taxon>
        <taxon>Rhabditida</taxon>
        <taxon>Rhabditina</taxon>
        <taxon>Rhabditomorpha</taxon>
        <taxon>Strongyloidea</taxon>
        <taxon>Trichostrongylidae</taxon>
        <taxon>Teladorsagia</taxon>
    </lineage>
</organism>
<evidence type="ECO:0000313" key="2">
    <source>
        <dbReference type="Proteomes" id="UP000230423"/>
    </source>
</evidence>
<protein>
    <submittedName>
        <fullName evidence="1">Uncharacterized protein</fullName>
    </submittedName>
</protein>
<gene>
    <name evidence="1" type="ORF">TELCIR_07385</name>
</gene>
<evidence type="ECO:0000313" key="1">
    <source>
        <dbReference type="EMBL" id="PIO70752.1"/>
    </source>
</evidence>
<name>A0A2G9ULZ0_TELCI</name>
<dbReference type="EMBL" id="KZ346168">
    <property type="protein sequence ID" value="PIO70752.1"/>
    <property type="molecule type" value="Genomic_DNA"/>
</dbReference>
<proteinExistence type="predicted"/>
<dbReference type="AlphaFoldDB" id="A0A2G9ULZ0"/>
<dbReference type="Proteomes" id="UP000230423">
    <property type="component" value="Unassembled WGS sequence"/>
</dbReference>
<reference evidence="1 2" key="1">
    <citation type="submission" date="2015-09" db="EMBL/GenBank/DDBJ databases">
        <title>Draft genome of the parasitic nematode Teladorsagia circumcincta isolate WARC Sus (inbred).</title>
        <authorList>
            <person name="Mitreva M."/>
        </authorList>
    </citation>
    <scope>NUCLEOTIDE SEQUENCE [LARGE SCALE GENOMIC DNA]</scope>
    <source>
        <strain evidence="1 2">S</strain>
    </source>
</reference>
<accession>A0A2G9ULZ0</accession>
<keyword evidence="2" id="KW-1185">Reference proteome</keyword>
<sequence>MNYELAGHAILQRFRNAALFKTPVVVDHFSKWVGAYAMTDKSAATVANTSFRWDMVGYAREGVGTNESILIVAPSY</sequence>